<dbReference type="InterPro" id="IPR009779">
    <property type="entry name" value="SSR3"/>
</dbReference>
<keyword evidence="8 10" id="KW-0472">Membrane</keyword>
<evidence type="ECO:0000256" key="3">
    <source>
        <dbReference type="ARBA" id="ARBA00007990"/>
    </source>
</evidence>
<feature type="transmembrane region" description="Helical" evidence="10">
    <location>
        <begin position="153"/>
        <end position="172"/>
    </location>
</feature>
<dbReference type="InParanoid" id="D3B6B4"/>
<gene>
    <name evidence="11" type="primary">ssr3</name>
    <name evidence="11" type="ORF">PPL_03662</name>
</gene>
<name>D3B6B4_HETP5</name>
<dbReference type="PANTHER" id="PTHR13399:SF2">
    <property type="entry name" value="TRANSLOCON-ASSOCIATED PROTEIN SUBUNIT GAMMA"/>
    <property type="match status" value="1"/>
</dbReference>
<keyword evidence="7 10" id="KW-1133">Transmembrane helix</keyword>
<evidence type="ECO:0000256" key="8">
    <source>
        <dbReference type="ARBA" id="ARBA00023136"/>
    </source>
</evidence>
<keyword evidence="5 10" id="KW-0812">Transmembrane</keyword>
<sequence>MVATDTLDDEFAAFRNESNVSTEQRVVYFINALIVSMVPIYLYHAIFFMSFDTYVIVYGSVTLFAAIVLTFAYNNIYRIKRLKLSAARDHTITMSKGNKSVVDKKAVYAAKKERQSVVTSHEAIALSIMHNNAIFLISTLVFSFVIFKNVPLVYNYITSVSLAAGVTTFLSTGSKHN</sequence>
<proteinExistence type="inferred from homology"/>
<keyword evidence="12" id="KW-1185">Reference proteome</keyword>
<dbReference type="FunCoup" id="D3B6B4">
    <property type="interactions" value="212"/>
</dbReference>
<comment type="function">
    <text evidence="1">TRAP proteins are part of a complex whose function is to bind calcium to the ER membrane and thereby regulate the retention of ER resident proteins.</text>
</comment>
<dbReference type="Proteomes" id="UP000001396">
    <property type="component" value="Unassembled WGS sequence"/>
</dbReference>
<dbReference type="AlphaFoldDB" id="D3B6B4"/>
<evidence type="ECO:0000256" key="9">
    <source>
        <dbReference type="ARBA" id="ARBA00030917"/>
    </source>
</evidence>
<comment type="subcellular location">
    <subcellularLocation>
        <location evidence="2">Endoplasmic reticulum membrane</location>
        <topology evidence="2">Multi-pass membrane protein</topology>
    </subcellularLocation>
</comment>
<feature type="transmembrane region" description="Helical" evidence="10">
    <location>
        <begin position="55"/>
        <end position="73"/>
    </location>
</feature>
<evidence type="ECO:0000256" key="4">
    <source>
        <dbReference type="ARBA" id="ARBA00022231"/>
    </source>
</evidence>
<evidence type="ECO:0000256" key="2">
    <source>
        <dbReference type="ARBA" id="ARBA00004477"/>
    </source>
</evidence>
<feature type="transmembrane region" description="Helical" evidence="10">
    <location>
        <begin position="123"/>
        <end position="147"/>
    </location>
</feature>
<reference evidence="11 12" key="1">
    <citation type="journal article" date="2011" name="Genome Res.">
        <title>Phylogeny-wide analysis of social amoeba genomes highlights ancient origins for complex intercellular communication.</title>
        <authorList>
            <person name="Heidel A.J."/>
            <person name="Lawal H.M."/>
            <person name="Felder M."/>
            <person name="Schilde C."/>
            <person name="Helps N.R."/>
            <person name="Tunggal B."/>
            <person name="Rivero F."/>
            <person name="John U."/>
            <person name="Schleicher M."/>
            <person name="Eichinger L."/>
            <person name="Platzer M."/>
            <person name="Noegel A.A."/>
            <person name="Schaap P."/>
            <person name="Gloeckner G."/>
        </authorList>
    </citation>
    <scope>NUCLEOTIDE SEQUENCE [LARGE SCALE GENOMIC DNA]</scope>
    <source>
        <strain evidence="12">ATCC 26659 / Pp 5 / PN500</strain>
    </source>
</reference>
<dbReference type="EMBL" id="ADBJ01000017">
    <property type="protein sequence ID" value="EFA82884.1"/>
    <property type="molecule type" value="Genomic_DNA"/>
</dbReference>
<dbReference type="GeneID" id="31359149"/>
<evidence type="ECO:0000256" key="1">
    <source>
        <dbReference type="ARBA" id="ARBA00002838"/>
    </source>
</evidence>
<evidence type="ECO:0000256" key="7">
    <source>
        <dbReference type="ARBA" id="ARBA00022989"/>
    </source>
</evidence>
<evidence type="ECO:0000256" key="6">
    <source>
        <dbReference type="ARBA" id="ARBA00022824"/>
    </source>
</evidence>
<dbReference type="PANTHER" id="PTHR13399">
    <property type="entry name" value="TRANSLOCON-ASSOCIATED PROTEIN TRAP , GAMMA SUBUNIT"/>
    <property type="match status" value="1"/>
</dbReference>
<comment type="caution">
    <text evidence="11">The sequence shown here is derived from an EMBL/GenBank/DDBJ whole genome shotgun (WGS) entry which is preliminary data.</text>
</comment>
<dbReference type="RefSeq" id="XP_020435001.1">
    <property type="nucleotide sequence ID" value="XM_020574587.1"/>
</dbReference>
<accession>D3B6B4</accession>
<keyword evidence="6" id="KW-0256">Endoplasmic reticulum</keyword>
<evidence type="ECO:0000313" key="11">
    <source>
        <dbReference type="EMBL" id="EFA82884.1"/>
    </source>
</evidence>
<dbReference type="GO" id="GO:0005789">
    <property type="term" value="C:endoplasmic reticulum membrane"/>
    <property type="evidence" value="ECO:0007669"/>
    <property type="project" value="UniProtKB-SubCell"/>
</dbReference>
<organism evidence="11 12">
    <name type="scientific">Heterostelium pallidum (strain ATCC 26659 / Pp 5 / PN500)</name>
    <name type="common">Cellular slime mold</name>
    <name type="synonym">Polysphondylium pallidum</name>
    <dbReference type="NCBI Taxonomy" id="670386"/>
    <lineage>
        <taxon>Eukaryota</taxon>
        <taxon>Amoebozoa</taxon>
        <taxon>Evosea</taxon>
        <taxon>Eumycetozoa</taxon>
        <taxon>Dictyostelia</taxon>
        <taxon>Acytosteliales</taxon>
        <taxon>Acytosteliaceae</taxon>
        <taxon>Heterostelium</taxon>
    </lineage>
</organism>
<evidence type="ECO:0000256" key="10">
    <source>
        <dbReference type="SAM" id="Phobius"/>
    </source>
</evidence>
<protein>
    <recommendedName>
        <fullName evidence="4">Translocon-associated protein subunit gamma</fullName>
    </recommendedName>
    <alternativeName>
        <fullName evidence="9">Signal sequence receptor subunit gamma</fullName>
    </alternativeName>
</protein>
<evidence type="ECO:0000313" key="12">
    <source>
        <dbReference type="Proteomes" id="UP000001396"/>
    </source>
</evidence>
<dbReference type="OMA" id="PLWLFWR"/>
<dbReference type="Pfam" id="PF07074">
    <property type="entry name" value="TRAP-gamma"/>
    <property type="match status" value="1"/>
</dbReference>
<feature type="transmembrane region" description="Helical" evidence="10">
    <location>
        <begin position="26"/>
        <end position="49"/>
    </location>
</feature>
<comment type="similarity">
    <text evidence="3">Belongs to the TRAP-gamma family.</text>
</comment>
<evidence type="ECO:0000256" key="5">
    <source>
        <dbReference type="ARBA" id="ARBA00022692"/>
    </source>
</evidence>
<dbReference type="STRING" id="670386.D3B6B4"/>
<dbReference type="GO" id="GO:0006614">
    <property type="term" value="P:SRP-dependent cotranslational protein targeting to membrane"/>
    <property type="evidence" value="ECO:0007669"/>
    <property type="project" value="InterPro"/>
</dbReference>